<reference evidence="2 3" key="1">
    <citation type="submission" date="2016-01" db="EMBL/GenBank/DDBJ databases">
        <title>Investigation of taxonomic status of Bacillus aminovorans.</title>
        <authorList>
            <person name="Verma A."/>
            <person name="Pal Y."/>
            <person name="Krishnamurthi S."/>
        </authorList>
    </citation>
    <scope>NUCLEOTIDE SEQUENCE [LARGE SCALE GENOMIC DNA]</scope>
    <source>
        <strain evidence="2 3">DSM 4337</strain>
    </source>
</reference>
<gene>
    <name evidence="2" type="ORF">AWH48_04465</name>
</gene>
<protein>
    <submittedName>
        <fullName evidence="2">Reductase</fullName>
    </submittedName>
</protein>
<name>A0A177KS93_9BACI</name>
<dbReference type="SUPFAM" id="SSF55729">
    <property type="entry name" value="Acyl-CoA N-acyltransferases (Nat)"/>
    <property type="match status" value="1"/>
</dbReference>
<feature type="domain" description="N-acetyltransferase" evidence="1">
    <location>
        <begin position="1"/>
        <end position="122"/>
    </location>
</feature>
<dbReference type="GO" id="GO:0016747">
    <property type="term" value="F:acyltransferase activity, transferring groups other than amino-acyl groups"/>
    <property type="evidence" value="ECO:0007669"/>
    <property type="project" value="InterPro"/>
</dbReference>
<dbReference type="EMBL" id="LQWZ01000023">
    <property type="protein sequence ID" value="OAH55936.1"/>
    <property type="molecule type" value="Genomic_DNA"/>
</dbReference>
<evidence type="ECO:0000313" key="2">
    <source>
        <dbReference type="EMBL" id="OAH55936.1"/>
    </source>
</evidence>
<dbReference type="CDD" id="cd04301">
    <property type="entry name" value="NAT_SF"/>
    <property type="match status" value="1"/>
</dbReference>
<organism evidence="2 3">
    <name type="scientific">Domibacillus aminovorans</name>
    <dbReference type="NCBI Taxonomy" id="29332"/>
    <lineage>
        <taxon>Bacteria</taxon>
        <taxon>Bacillati</taxon>
        <taxon>Bacillota</taxon>
        <taxon>Bacilli</taxon>
        <taxon>Bacillales</taxon>
        <taxon>Bacillaceae</taxon>
        <taxon>Domibacillus</taxon>
    </lineage>
</organism>
<dbReference type="Proteomes" id="UP000077271">
    <property type="component" value="Unassembled WGS sequence"/>
</dbReference>
<accession>A0A177KS93</accession>
<dbReference type="InterPro" id="IPR016181">
    <property type="entry name" value="Acyl_CoA_acyltransferase"/>
</dbReference>
<dbReference type="Gene3D" id="3.40.630.30">
    <property type="match status" value="1"/>
</dbReference>
<dbReference type="OrthoDB" id="2189687at2"/>
<evidence type="ECO:0000259" key="1">
    <source>
        <dbReference type="PROSITE" id="PS51186"/>
    </source>
</evidence>
<evidence type="ECO:0000313" key="3">
    <source>
        <dbReference type="Proteomes" id="UP000077271"/>
    </source>
</evidence>
<sequence length="122" mass="14127">MLIRYKKSFKKIAMGLLSYMPREKELKTLKETMECYESNDDWQLYLWKVDEDIVGVVGVVIEQKKVEILHIAVNPSYRDEGIGTKMIVEVKKAHPDLNVVPGEMISRFYEKCTKEAGKGSRL</sequence>
<comment type="caution">
    <text evidence="2">The sequence shown here is derived from an EMBL/GenBank/DDBJ whole genome shotgun (WGS) entry which is preliminary data.</text>
</comment>
<dbReference type="PROSITE" id="PS51186">
    <property type="entry name" value="GNAT"/>
    <property type="match status" value="1"/>
</dbReference>
<dbReference type="InterPro" id="IPR000182">
    <property type="entry name" value="GNAT_dom"/>
</dbReference>
<dbReference type="AlphaFoldDB" id="A0A177KS93"/>
<dbReference type="Pfam" id="PF00583">
    <property type="entry name" value="Acetyltransf_1"/>
    <property type="match status" value="1"/>
</dbReference>
<dbReference type="RefSeq" id="WP_018393830.1">
    <property type="nucleotide sequence ID" value="NZ_LQWZ01000023.1"/>
</dbReference>
<proteinExistence type="predicted"/>